<protein>
    <submittedName>
        <fullName evidence="1">Uncharacterized protein</fullName>
    </submittedName>
</protein>
<evidence type="ECO:0000313" key="2">
    <source>
        <dbReference type="Proteomes" id="UP000008963"/>
    </source>
</evidence>
<organism evidence="1 2">
    <name type="scientific">Halobacteriovorax marinus (strain ATCC BAA-682 / DSM 15412 / SJ)</name>
    <name type="common">Bacteriovorax marinus</name>
    <dbReference type="NCBI Taxonomy" id="862908"/>
    <lineage>
        <taxon>Bacteria</taxon>
        <taxon>Pseudomonadati</taxon>
        <taxon>Bdellovibrionota</taxon>
        <taxon>Bacteriovoracia</taxon>
        <taxon>Bacteriovoracales</taxon>
        <taxon>Halobacteriovoraceae</taxon>
        <taxon>Halobacteriovorax</taxon>
    </lineage>
</organism>
<proteinExistence type="predicted"/>
<reference evidence="2" key="1">
    <citation type="journal article" date="2013" name="ISME J.">
        <title>A small predatory core genome in the divergent marine Bacteriovorax marinus SJ and the terrestrial Bdellovibrio bacteriovorus.</title>
        <authorList>
            <person name="Crossman L.C."/>
            <person name="Chen H."/>
            <person name="Cerdeno-Tarraga A.M."/>
            <person name="Brooks K."/>
            <person name="Quail M.A."/>
            <person name="Pineiro S.A."/>
            <person name="Hobley L."/>
            <person name="Sockett R.E."/>
            <person name="Bentley S.D."/>
            <person name="Parkhill J."/>
            <person name="Williams H.N."/>
            <person name="Stine O.C."/>
        </authorList>
    </citation>
    <scope>NUCLEOTIDE SEQUENCE [LARGE SCALE GENOMIC DNA]</scope>
    <source>
        <strain evidence="2">ATCC BAA-682 / DSM 15412 / SJ</strain>
    </source>
</reference>
<accession>E1WYF3</accession>
<dbReference type="EMBL" id="FQ312005">
    <property type="protein sequence ID" value="CBW26001.1"/>
    <property type="molecule type" value="Genomic_DNA"/>
</dbReference>
<keyword evidence="2" id="KW-1185">Reference proteome</keyword>
<dbReference type="PATRIC" id="fig|862908.3.peg.1068"/>
<sequence>MTGLRSPSSLSETSSCLSTIKKFFATDEPLYVEAKDLNQLESIDEELFERLKLKRLEDLKEGRVRKSYDGALDKIAHLEAIVEHRMKYPIHSGFQENYRKLSEKKIKRLTKVLEGVDLNSDWTYSKYRKFIFKYYSIMNTEKGVALNYDAFSVATKDFIIKRTEQQILMNHIAPHISVVSRLKNRTKLILSLLSNITMLHNVGTFYTFYELRIFTPSDEIIEKIYKEGLLPNIDELMQAYKTRSAVELTYNQMRPYLVVTGLATTAIAIGNAYQNGERIVENTIDQYEKLIESIIEKFTDILTPEQRKKLLASLEKEARSDNRLDTRDYELILKALSE</sequence>
<dbReference type="STRING" id="862908.BMS_1122"/>
<dbReference type="Proteomes" id="UP000008963">
    <property type="component" value="Chromosome"/>
</dbReference>
<dbReference type="KEGG" id="bmx:BMS_1122"/>
<gene>
    <name evidence="1" type="ordered locus">BMS_1122</name>
</gene>
<dbReference type="HOGENOM" id="CLU_820766_0_0_7"/>
<name>E1WYF3_HALMS</name>
<dbReference type="AlphaFoldDB" id="E1WYF3"/>
<evidence type="ECO:0000313" key="1">
    <source>
        <dbReference type="EMBL" id="CBW26001.1"/>
    </source>
</evidence>